<dbReference type="EMBL" id="CP071382">
    <property type="protein sequence ID" value="QSV46518.1"/>
    <property type="molecule type" value="Genomic_DNA"/>
</dbReference>
<evidence type="ECO:0000256" key="1">
    <source>
        <dbReference type="SAM" id="Phobius"/>
    </source>
</evidence>
<sequence length="110" mass="11545">MAFFADMRLFAIVAANALFPRTQTGGAPGWNAARQHAPGPQGFSPVEPGDIPGILADPSRAVNDDGVLALFFSGCPAAAAPFLLFRLKRMGYSRCCVQVVPGGLTLAARR</sequence>
<evidence type="ECO:0000313" key="2">
    <source>
        <dbReference type="EMBL" id="QSV46518.1"/>
    </source>
</evidence>
<feature type="transmembrane region" description="Helical" evidence="1">
    <location>
        <begin position="67"/>
        <end position="85"/>
    </location>
</feature>
<reference evidence="2 3" key="1">
    <citation type="submission" date="2021-03" db="EMBL/GenBank/DDBJ databases">
        <title>Geobacter metallireducens gen. nov. sp. nov., a microorganism capable of coupling the complete oxidation of organic compounds to the reduction of iron and other metals.</title>
        <authorList>
            <person name="Li Y."/>
        </authorList>
    </citation>
    <scope>NUCLEOTIDE SEQUENCE [LARGE SCALE GENOMIC DNA]</scope>
    <source>
        <strain evidence="2 3">Jerry-YX</strain>
    </source>
</reference>
<organism evidence="2 3">
    <name type="scientific">Geobacter benzoatilyticus</name>
    <dbReference type="NCBI Taxonomy" id="2815309"/>
    <lineage>
        <taxon>Bacteria</taxon>
        <taxon>Pseudomonadati</taxon>
        <taxon>Thermodesulfobacteriota</taxon>
        <taxon>Desulfuromonadia</taxon>
        <taxon>Geobacterales</taxon>
        <taxon>Geobacteraceae</taxon>
        <taxon>Geobacter</taxon>
    </lineage>
</organism>
<keyword evidence="1" id="KW-0812">Transmembrane</keyword>
<accession>A0ABX7Q6I6</accession>
<dbReference type="RefSeq" id="WP_207164297.1">
    <property type="nucleotide sequence ID" value="NZ_CP071382.1"/>
</dbReference>
<keyword evidence="1" id="KW-1133">Transmembrane helix</keyword>
<proteinExistence type="predicted"/>
<evidence type="ECO:0000313" key="3">
    <source>
        <dbReference type="Proteomes" id="UP000663651"/>
    </source>
</evidence>
<protein>
    <submittedName>
        <fullName evidence="2">Uncharacterized protein</fullName>
    </submittedName>
</protein>
<gene>
    <name evidence="2" type="ORF">JZM60_04365</name>
</gene>
<dbReference type="Proteomes" id="UP000663651">
    <property type="component" value="Chromosome"/>
</dbReference>
<name>A0ABX7Q6I6_9BACT</name>
<keyword evidence="3" id="KW-1185">Reference proteome</keyword>
<keyword evidence="1" id="KW-0472">Membrane</keyword>